<evidence type="ECO:0000313" key="2">
    <source>
        <dbReference type="Proteomes" id="UP000316628"/>
    </source>
</evidence>
<evidence type="ECO:0000313" key="1">
    <source>
        <dbReference type="EMBL" id="TQM79128.1"/>
    </source>
</evidence>
<dbReference type="SUPFAM" id="SSF52540">
    <property type="entry name" value="P-loop containing nucleoside triphosphate hydrolases"/>
    <property type="match status" value="1"/>
</dbReference>
<proteinExistence type="predicted"/>
<dbReference type="InterPro" id="IPR027417">
    <property type="entry name" value="P-loop_NTPase"/>
</dbReference>
<evidence type="ECO:0008006" key="3">
    <source>
        <dbReference type="Google" id="ProtNLM"/>
    </source>
</evidence>
<dbReference type="EMBL" id="VFPP01000001">
    <property type="protein sequence ID" value="TQM79128.1"/>
    <property type="molecule type" value="Genomic_DNA"/>
</dbReference>
<dbReference type="AlphaFoldDB" id="A0A543J8H6"/>
<comment type="caution">
    <text evidence="1">The sequence shown here is derived from an EMBL/GenBank/DDBJ whole genome shotgun (WGS) entry which is preliminary data.</text>
</comment>
<name>A0A543J8H6_9PSEU</name>
<dbReference type="Proteomes" id="UP000316628">
    <property type="component" value="Unassembled WGS sequence"/>
</dbReference>
<accession>A0A543J8H6</accession>
<reference evidence="1 2" key="1">
    <citation type="submission" date="2019-06" db="EMBL/GenBank/DDBJ databases">
        <title>Sequencing the genomes of 1000 actinobacteria strains.</title>
        <authorList>
            <person name="Klenk H.-P."/>
        </authorList>
    </citation>
    <scope>NUCLEOTIDE SEQUENCE [LARGE SCALE GENOMIC DNA]</scope>
    <source>
        <strain evidence="1 2">DSM 45456</strain>
    </source>
</reference>
<protein>
    <recommendedName>
        <fullName evidence="3">AAA ATPase-like protein</fullName>
    </recommendedName>
</protein>
<dbReference type="Gene3D" id="3.40.50.300">
    <property type="entry name" value="P-loop containing nucleotide triphosphate hydrolases"/>
    <property type="match status" value="1"/>
</dbReference>
<sequence>MWAFKGAYVLQAGQDIHVHDVVDQRRPLRRGDLVRRPLPATVQRTPRAPLRGRADDLAFVRDTVAAGSHVVVTGPKGSGKTLLLQHAATAGRCPGACSATTWAWCG</sequence>
<gene>
    <name evidence="1" type="ORF">FHX81_1423</name>
</gene>
<keyword evidence="2" id="KW-1185">Reference proteome</keyword>
<organism evidence="1 2">
    <name type="scientific">Saccharothrix saharensis</name>
    <dbReference type="NCBI Taxonomy" id="571190"/>
    <lineage>
        <taxon>Bacteria</taxon>
        <taxon>Bacillati</taxon>
        <taxon>Actinomycetota</taxon>
        <taxon>Actinomycetes</taxon>
        <taxon>Pseudonocardiales</taxon>
        <taxon>Pseudonocardiaceae</taxon>
        <taxon>Saccharothrix</taxon>
    </lineage>
</organism>